<dbReference type="InterPro" id="IPR029045">
    <property type="entry name" value="ClpP/crotonase-like_dom_sf"/>
</dbReference>
<accession>A0A2P6AQR6</accession>
<dbReference type="PANTHER" id="PTHR43149:SF1">
    <property type="entry name" value="DELTA(3,5)-DELTA(2,4)-DIENOYL-COA ISOMERASE, MITOCHONDRIAL"/>
    <property type="match status" value="1"/>
</dbReference>
<evidence type="ECO:0000313" key="3">
    <source>
        <dbReference type="EMBL" id="PQA32050.1"/>
    </source>
</evidence>
<dbReference type="SUPFAM" id="SSF52096">
    <property type="entry name" value="ClpP/crotonase"/>
    <property type="match status" value="1"/>
</dbReference>
<dbReference type="GO" id="GO:0016853">
    <property type="term" value="F:isomerase activity"/>
    <property type="evidence" value="ECO:0007669"/>
    <property type="project" value="InterPro"/>
</dbReference>
<dbReference type="AlphaFoldDB" id="A0A2P6AQR6"/>
<reference evidence="4" key="1">
    <citation type="submission" date="2018-02" db="EMBL/GenBank/DDBJ databases">
        <title>Genome sequencing of Solimonas sp. HR-BB.</title>
        <authorList>
            <person name="Lee Y."/>
            <person name="Jeon C.O."/>
        </authorList>
    </citation>
    <scope>NUCLEOTIDE SEQUENCE [LARGE SCALE GENOMIC DNA]</scope>
    <source>
        <strain evidence="4">HR-E</strain>
    </source>
</reference>
<dbReference type="Proteomes" id="UP000243900">
    <property type="component" value="Unassembled WGS sequence"/>
</dbReference>
<dbReference type="EMBL" id="PTQZ01000276">
    <property type="protein sequence ID" value="PQA32050.1"/>
    <property type="molecule type" value="Genomic_DNA"/>
</dbReference>
<dbReference type="InterPro" id="IPR018376">
    <property type="entry name" value="Enoyl-CoA_hyd/isom_CS"/>
</dbReference>
<comment type="similarity">
    <text evidence="1 2">Belongs to the enoyl-CoA hydratase/isomerase family.</text>
</comment>
<protein>
    <submittedName>
        <fullName evidence="3">Crotonase/enoyl-CoA hydratase family protein</fullName>
    </submittedName>
</protein>
<evidence type="ECO:0000313" key="4">
    <source>
        <dbReference type="Proteomes" id="UP000243900"/>
    </source>
</evidence>
<sequence length="266" mass="29411">MPAVRIERHGAIAEVVLTRPEKHNAVGSDTLAELISAGRVLRGDRDLRVVILRAEGPSFCSGLDIPGFMKRPASMVSNFLRPFWRNTNNFQEVAWVWRRLPVPVIAVLHGRCYGAGLQIALAADFRLATPDCELSVMEAKWGLVPDMSGTVTLRELLPLDVAKKLAMTAELFSAEQGRALGLVTETHADPLAAARTLAGQLIARSPDSVASTKLLFQRAWPASVARAFCLERWYQLRLLLGRNQKLSIKAVQTKSPVTFLPRRVQR</sequence>
<dbReference type="InterPro" id="IPR001753">
    <property type="entry name" value="Enoyl-CoA_hydra/iso"/>
</dbReference>
<dbReference type="RefSeq" id="WP_105193269.1">
    <property type="nucleotide sequence ID" value="NZ_PTQZ01000276.1"/>
</dbReference>
<dbReference type="NCBIfam" id="NF005699">
    <property type="entry name" value="PRK07509.1"/>
    <property type="match status" value="1"/>
</dbReference>
<evidence type="ECO:0000256" key="1">
    <source>
        <dbReference type="ARBA" id="ARBA00005254"/>
    </source>
</evidence>
<dbReference type="PANTHER" id="PTHR43149">
    <property type="entry name" value="ENOYL-COA HYDRATASE"/>
    <property type="match status" value="1"/>
</dbReference>
<organism evidence="3 4">
    <name type="scientific">Amnimonas aquatica</name>
    <dbReference type="NCBI Taxonomy" id="2094561"/>
    <lineage>
        <taxon>Bacteria</taxon>
        <taxon>Pseudomonadati</taxon>
        <taxon>Pseudomonadota</taxon>
        <taxon>Gammaproteobacteria</taxon>
        <taxon>Moraxellales</taxon>
        <taxon>Moraxellaceae</taxon>
        <taxon>Amnimonas</taxon>
    </lineage>
</organism>
<comment type="caution">
    <text evidence="3">The sequence shown here is derived from an EMBL/GenBank/DDBJ whole genome shotgun (WGS) entry which is preliminary data.</text>
</comment>
<dbReference type="Pfam" id="PF00378">
    <property type="entry name" value="ECH_1"/>
    <property type="match status" value="1"/>
</dbReference>
<dbReference type="InterPro" id="IPR045002">
    <property type="entry name" value="Ech1-like"/>
</dbReference>
<keyword evidence="4" id="KW-1185">Reference proteome</keyword>
<proteinExistence type="inferred from homology"/>
<dbReference type="OrthoDB" id="9777711at2"/>
<evidence type="ECO:0000256" key="2">
    <source>
        <dbReference type="RuleBase" id="RU003707"/>
    </source>
</evidence>
<dbReference type="Gene3D" id="3.90.226.10">
    <property type="entry name" value="2-enoyl-CoA Hydratase, Chain A, domain 1"/>
    <property type="match status" value="1"/>
</dbReference>
<dbReference type="PROSITE" id="PS00166">
    <property type="entry name" value="ENOYL_COA_HYDRATASE"/>
    <property type="match status" value="1"/>
</dbReference>
<name>A0A2P6AQR6_9GAMM</name>
<gene>
    <name evidence="3" type="ORF">C5O18_09010</name>
</gene>
<dbReference type="CDD" id="cd06558">
    <property type="entry name" value="crotonase-like"/>
    <property type="match status" value="1"/>
</dbReference>